<feature type="chain" id="PRO_5013369185" description="Embryo surrounding factor 1 brassicaceae domain-containing protein" evidence="1">
    <location>
        <begin position="26"/>
        <end position="82"/>
    </location>
</feature>
<accession>A0A1Z5R7X7</accession>
<dbReference type="EMBL" id="CM000766">
    <property type="protein sequence ID" value="OQU79817.1"/>
    <property type="molecule type" value="Genomic_DNA"/>
</dbReference>
<name>A0A1Z5R7X7_SORBI</name>
<dbReference type="OMA" id="NTVWCKF"/>
<protein>
    <recommendedName>
        <fullName evidence="4">Embryo surrounding factor 1 brassicaceae domain-containing protein</fullName>
    </recommendedName>
</protein>
<sequence>MEGRMATIVVMLMLTLGCFAVLSQCQHTNPVGSDRRVDCGCIKLLPNTVWCKFSTCFCCWYHGGNRKTLCFETMTGCKNYCC</sequence>
<evidence type="ECO:0008006" key="4">
    <source>
        <dbReference type="Google" id="ProtNLM"/>
    </source>
</evidence>
<evidence type="ECO:0000313" key="2">
    <source>
        <dbReference type="EMBL" id="OQU79817.1"/>
    </source>
</evidence>
<keyword evidence="3" id="KW-1185">Reference proteome</keyword>
<dbReference type="Gramene" id="OQU79817">
    <property type="protein sequence ID" value="OQU79817"/>
    <property type="gene ID" value="SORBI_3007G024150"/>
</dbReference>
<evidence type="ECO:0000256" key="1">
    <source>
        <dbReference type="SAM" id="SignalP"/>
    </source>
</evidence>
<keyword evidence="1" id="KW-0732">Signal</keyword>
<proteinExistence type="predicted"/>
<reference evidence="2 3" key="1">
    <citation type="journal article" date="2009" name="Nature">
        <title>The Sorghum bicolor genome and the diversification of grasses.</title>
        <authorList>
            <person name="Paterson A.H."/>
            <person name="Bowers J.E."/>
            <person name="Bruggmann R."/>
            <person name="Dubchak I."/>
            <person name="Grimwood J."/>
            <person name="Gundlach H."/>
            <person name="Haberer G."/>
            <person name="Hellsten U."/>
            <person name="Mitros T."/>
            <person name="Poliakov A."/>
            <person name="Schmutz J."/>
            <person name="Spannagl M."/>
            <person name="Tang H."/>
            <person name="Wang X."/>
            <person name="Wicker T."/>
            <person name="Bharti A.K."/>
            <person name="Chapman J."/>
            <person name="Feltus F.A."/>
            <person name="Gowik U."/>
            <person name="Grigoriev I.V."/>
            <person name="Lyons E."/>
            <person name="Maher C.A."/>
            <person name="Martis M."/>
            <person name="Narechania A."/>
            <person name="Otillar R.P."/>
            <person name="Penning B.W."/>
            <person name="Salamov A.A."/>
            <person name="Wang Y."/>
            <person name="Zhang L."/>
            <person name="Carpita N.C."/>
            <person name="Freeling M."/>
            <person name="Gingle A.R."/>
            <person name="Hash C.T."/>
            <person name="Keller B."/>
            <person name="Klein P."/>
            <person name="Kresovich S."/>
            <person name="McCann M.C."/>
            <person name="Ming R."/>
            <person name="Peterson D.G."/>
            <person name="Mehboob-ur-Rahman"/>
            <person name="Ware D."/>
            <person name="Westhoff P."/>
            <person name="Mayer K.F."/>
            <person name="Messing J."/>
            <person name="Rokhsar D.S."/>
        </authorList>
    </citation>
    <scope>NUCLEOTIDE SEQUENCE [LARGE SCALE GENOMIC DNA]</scope>
    <source>
        <strain evidence="3">cv. BTx623</strain>
    </source>
</reference>
<dbReference type="PROSITE" id="PS51257">
    <property type="entry name" value="PROKAR_LIPOPROTEIN"/>
    <property type="match status" value="1"/>
</dbReference>
<gene>
    <name evidence="2" type="ORF">SORBI_3007G024150</name>
</gene>
<dbReference type="AlphaFoldDB" id="A0A1Z5R7X7"/>
<feature type="signal peptide" evidence="1">
    <location>
        <begin position="1"/>
        <end position="25"/>
    </location>
</feature>
<reference evidence="3" key="2">
    <citation type="journal article" date="2018" name="Plant J.">
        <title>The Sorghum bicolor reference genome: improved assembly, gene annotations, a transcriptome atlas, and signatures of genome organization.</title>
        <authorList>
            <person name="McCormick R.F."/>
            <person name="Truong S.K."/>
            <person name="Sreedasyam A."/>
            <person name="Jenkins J."/>
            <person name="Shu S."/>
            <person name="Sims D."/>
            <person name="Kennedy M."/>
            <person name="Amirebrahimi M."/>
            <person name="Weers B.D."/>
            <person name="McKinley B."/>
            <person name="Mattison A."/>
            <person name="Morishige D.T."/>
            <person name="Grimwood J."/>
            <person name="Schmutz J."/>
            <person name="Mullet J.E."/>
        </authorList>
    </citation>
    <scope>NUCLEOTIDE SEQUENCE [LARGE SCALE GENOMIC DNA]</scope>
    <source>
        <strain evidence="3">cv. BTx623</strain>
    </source>
</reference>
<evidence type="ECO:0000313" key="3">
    <source>
        <dbReference type="Proteomes" id="UP000000768"/>
    </source>
</evidence>
<dbReference type="InParanoid" id="A0A1Z5R7X7"/>
<dbReference type="Proteomes" id="UP000000768">
    <property type="component" value="Chromosome 7"/>
</dbReference>
<organism evidence="2 3">
    <name type="scientific">Sorghum bicolor</name>
    <name type="common">Sorghum</name>
    <name type="synonym">Sorghum vulgare</name>
    <dbReference type="NCBI Taxonomy" id="4558"/>
    <lineage>
        <taxon>Eukaryota</taxon>
        <taxon>Viridiplantae</taxon>
        <taxon>Streptophyta</taxon>
        <taxon>Embryophyta</taxon>
        <taxon>Tracheophyta</taxon>
        <taxon>Spermatophyta</taxon>
        <taxon>Magnoliopsida</taxon>
        <taxon>Liliopsida</taxon>
        <taxon>Poales</taxon>
        <taxon>Poaceae</taxon>
        <taxon>PACMAD clade</taxon>
        <taxon>Panicoideae</taxon>
        <taxon>Andropogonodae</taxon>
        <taxon>Andropogoneae</taxon>
        <taxon>Sorghinae</taxon>
        <taxon>Sorghum</taxon>
    </lineage>
</organism>